<reference evidence="1 2" key="1">
    <citation type="submission" date="2018-09" db="EMBL/GenBank/DDBJ databases">
        <title>A high-quality reference genome of wild soybean provides a powerful tool to mine soybean genomes.</title>
        <authorList>
            <person name="Xie M."/>
            <person name="Chung C.Y.L."/>
            <person name="Li M.-W."/>
            <person name="Wong F.-L."/>
            <person name="Chan T.-F."/>
            <person name="Lam H.-M."/>
        </authorList>
    </citation>
    <scope>NUCLEOTIDE SEQUENCE [LARGE SCALE GENOMIC DNA]</scope>
    <source>
        <strain evidence="2">cv. W05</strain>
        <tissue evidence="1">Hypocotyl of etiolated seedlings</tissue>
    </source>
</reference>
<dbReference type="Proteomes" id="UP000289340">
    <property type="component" value="Chromosome 12"/>
</dbReference>
<organism evidence="1 2">
    <name type="scientific">Glycine soja</name>
    <name type="common">Wild soybean</name>
    <dbReference type="NCBI Taxonomy" id="3848"/>
    <lineage>
        <taxon>Eukaryota</taxon>
        <taxon>Viridiplantae</taxon>
        <taxon>Streptophyta</taxon>
        <taxon>Embryophyta</taxon>
        <taxon>Tracheophyta</taxon>
        <taxon>Spermatophyta</taxon>
        <taxon>Magnoliopsida</taxon>
        <taxon>eudicotyledons</taxon>
        <taxon>Gunneridae</taxon>
        <taxon>Pentapetalae</taxon>
        <taxon>rosids</taxon>
        <taxon>fabids</taxon>
        <taxon>Fabales</taxon>
        <taxon>Fabaceae</taxon>
        <taxon>Papilionoideae</taxon>
        <taxon>50 kb inversion clade</taxon>
        <taxon>NPAAA clade</taxon>
        <taxon>indigoferoid/millettioid clade</taxon>
        <taxon>Phaseoleae</taxon>
        <taxon>Glycine</taxon>
        <taxon>Glycine subgen. Soja</taxon>
    </lineage>
</organism>
<dbReference type="AlphaFoldDB" id="A0A445HQX5"/>
<protein>
    <recommendedName>
        <fullName evidence="3">RNase H type-1 domain-containing protein</fullName>
    </recommendedName>
</protein>
<dbReference type="EMBL" id="QZWG01000012">
    <property type="protein sequence ID" value="RZB76062.1"/>
    <property type="molecule type" value="Genomic_DNA"/>
</dbReference>
<evidence type="ECO:0000313" key="2">
    <source>
        <dbReference type="Proteomes" id="UP000289340"/>
    </source>
</evidence>
<proteinExistence type="predicted"/>
<name>A0A445HQX5_GLYSO</name>
<comment type="caution">
    <text evidence="1">The sequence shown here is derived from an EMBL/GenBank/DDBJ whole genome shotgun (WGS) entry which is preliminary data.</text>
</comment>
<evidence type="ECO:0008006" key="3">
    <source>
        <dbReference type="Google" id="ProtNLM"/>
    </source>
</evidence>
<keyword evidence="2" id="KW-1185">Reference proteome</keyword>
<sequence>MLSMSLASVCFSTSPSLVYLLNRSFFFFSSTLLSISFLSNSGTCTTNSLLSLSSSLSLALSSSTTSSSSSFSTSLATAVTFTTPFLASLLHSFAASHLISSFVASRLIASFVGPSNRVSTSSSSSRNTKLWEDKAIPPSTSFNLAWQHFLEWKQVRSSSTVPPHTNTISNTNTWTPPQQHFLKYNIDAAVFIDSKSFGLGMCLRDCNGDFVKAKTNTVSGIPIPKETEAWALH</sequence>
<dbReference type="PANTHER" id="PTHR47074:SF48">
    <property type="entry name" value="POLYNUCLEOTIDYL TRANSFERASE, RIBONUCLEASE H-LIKE SUPERFAMILY PROTEIN"/>
    <property type="match status" value="1"/>
</dbReference>
<evidence type="ECO:0000313" key="1">
    <source>
        <dbReference type="EMBL" id="RZB76062.1"/>
    </source>
</evidence>
<dbReference type="PANTHER" id="PTHR47074">
    <property type="entry name" value="BNAC02G40300D PROTEIN"/>
    <property type="match status" value="1"/>
</dbReference>
<accession>A0A445HQX5</accession>
<gene>
    <name evidence="1" type="ORF">D0Y65_034527</name>
</gene>
<dbReference type="InterPro" id="IPR052929">
    <property type="entry name" value="RNase_H-like_EbsB-rel"/>
</dbReference>